<dbReference type="SUPFAM" id="SSF161098">
    <property type="entry name" value="MetI-like"/>
    <property type="match status" value="1"/>
</dbReference>
<dbReference type="PROSITE" id="PS50928">
    <property type="entry name" value="ABC_TM1"/>
    <property type="match status" value="1"/>
</dbReference>
<evidence type="ECO:0000313" key="9">
    <source>
        <dbReference type="EMBL" id="UOQ86983.1"/>
    </source>
</evidence>
<organism evidence="9 10">
    <name type="scientific">Gracilibacillus salinarum</name>
    <dbReference type="NCBI Taxonomy" id="2932255"/>
    <lineage>
        <taxon>Bacteria</taxon>
        <taxon>Bacillati</taxon>
        <taxon>Bacillota</taxon>
        <taxon>Bacilli</taxon>
        <taxon>Bacillales</taxon>
        <taxon>Bacillaceae</taxon>
        <taxon>Gracilibacillus</taxon>
    </lineage>
</organism>
<evidence type="ECO:0000256" key="2">
    <source>
        <dbReference type="ARBA" id="ARBA00022448"/>
    </source>
</evidence>
<name>A0ABY4GRG1_9BACI</name>
<feature type="domain" description="ABC transmembrane type-1" evidence="8">
    <location>
        <begin position="71"/>
        <end position="262"/>
    </location>
</feature>
<dbReference type="PANTHER" id="PTHR43744:SF12">
    <property type="entry name" value="ABC TRANSPORTER PERMEASE PROTEIN MG189-RELATED"/>
    <property type="match status" value="1"/>
</dbReference>
<feature type="transmembrane region" description="Helical" evidence="7">
    <location>
        <begin position="241"/>
        <end position="262"/>
    </location>
</feature>
<dbReference type="PANTHER" id="PTHR43744">
    <property type="entry name" value="ABC TRANSPORTER PERMEASE PROTEIN MG189-RELATED-RELATED"/>
    <property type="match status" value="1"/>
</dbReference>
<keyword evidence="3" id="KW-1003">Cell membrane</keyword>
<feature type="transmembrane region" description="Helical" evidence="7">
    <location>
        <begin position="106"/>
        <end position="128"/>
    </location>
</feature>
<evidence type="ECO:0000256" key="5">
    <source>
        <dbReference type="ARBA" id="ARBA00022989"/>
    </source>
</evidence>
<accession>A0ABY4GRG1</accession>
<feature type="transmembrane region" description="Helical" evidence="7">
    <location>
        <begin position="183"/>
        <end position="208"/>
    </location>
</feature>
<evidence type="ECO:0000259" key="8">
    <source>
        <dbReference type="PROSITE" id="PS50928"/>
    </source>
</evidence>
<feature type="transmembrane region" description="Helical" evidence="7">
    <location>
        <begin position="75"/>
        <end position="97"/>
    </location>
</feature>
<gene>
    <name evidence="9" type="ORF">MUN87_08910</name>
</gene>
<evidence type="ECO:0000256" key="4">
    <source>
        <dbReference type="ARBA" id="ARBA00022692"/>
    </source>
</evidence>
<dbReference type="CDD" id="cd06261">
    <property type="entry name" value="TM_PBP2"/>
    <property type="match status" value="1"/>
</dbReference>
<evidence type="ECO:0000256" key="7">
    <source>
        <dbReference type="RuleBase" id="RU363032"/>
    </source>
</evidence>
<keyword evidence="5 7" id="KW-1133">Transmembrane helix</keyword>
<evidence type="ECO:0000256" key="3">
    <source>
        <dbReference type="ARBA" id="ARBA00022475"/>
    </source>
</evidence>
<comment type="similarity">
    <text evidence="7">Belongs to the binding-protein-dependent transport system permease family.</text>
</comment>
<keyword evidence="6 7" id="KW-0472">Membrane</keyword>
<dbReference type="RefSeq" id="WP_244747404.1">
    <property type="nucleotide sequence ID" value="NZ_CP095071.1"/>
</dbReference>
<dbReference type="Pfam" id="PF00528">
    <property type="entry name" value="BPD_transp_1"/>
    <property type="match status" value="1"/>
</dbReference>
<protein>
    <submittedName>
        <fullName evidence="9">Carbohydrate ABC transporter permease</fullName>
    </submittedName>
</protein>
<reference evidence="9 10" key="1">
    <citation type="submission" date="2022-04" db="EMBL/GenBank/DDBJ databases">
        <title>Gracilibacillus sp. isolated from saltern.</title>
        <authorList>
            <person name="Won M."/>
            <person name="Lee C.-M."/>
            <person name="Woen H.-Y."/>
            <person name="Kwon S.-W."/>
        </authorList>
    </citation>
    <scope>NUCLEOTIDE SEQUENCE [LARGE SCALE GENOMIC DNA]</scope>
    <source>
        <strain evidence="9 10">SSPM10-3</strain>
    </source>
</reference>
<dbReference type="EMBL" id="CP095071">
    <property type="protein sequence ID" value="UOQ86983.1"/>
    <property type="molecule type" value="Genomic_DNA"/>
</dbReference>
<evidence type="ECO:0000256" key="1">
    <source>
        <dbReference type="ARBA" id="ARBA00004651"/>
    </source>
</evidence>
<dbReference type="InterPro" id="IPR000515">
    <property type="entry name" value="MetI-like"/>
</dbReference>
<dbReference type="Proteomes" id="UP000831537">
    <property type="component" value="Chromosome"/>
</dbReference>
<proteinExistence type="inferred from homology"/>
<feature type="transmembrane region" description="Helical" evidence="7">
    <location>
        <begin position="12"/>
        <end position="33"/>
    </location>
</feature>
<keyword evidence="10" id="KW-1185">Reference proteome</keyword>
<feature type="transmembrane region" description="Helical" evidence="7">
    <location>
        <begin position="140"/>
        <end position="162"/>
    </location>
</feature>
<dbReference type="InterPro" id="IPR035906">
    <property type="entry name" value="MetI-like_sf"/>
</dbReference>
<sequence length="277" mass="31441">MYKTGAKIVKVLTNIFVLLFTLSAIFPVVWMLYTSLKTNKEFLANTLSFPIAPTLINYLNTFEVGELRHALFSSVFNTIITVPLIVFFSFILAYFFARFKFRGKGILFGLILIGMLVPLHSLLVPLFVQFKTTGMLDNRFTLILPYIAFNLPLSVFLFQSFIKEIPSEIEEAAYIDGSSFDRTLFRIILPICMPMVATVAILNVLHVWNEFPFALVLNKSPEFYTLPVWLTFFNGAYTTDYTGKIAGLMITSLPTIILYMFFSKRIIQGMTSGSVKG</sequence>
<keyword evidence="2 7" id="KW-0813">Transport</keyword>
<evidence type="ECO:0000256" key="6">
    <source>
        <dbReference type="ARBA" id="ARBA00023136"/>
    </source>
</evidence>
<dbReference type="Gene3D" id="1.10.3720.10">
    <property type="entry name" value="MetI-like"/>
    <property type="match status" value="1"/>
</dbReference>
<comment type="subcellular location">
    <subcellularLocation>
        <location evidence="1 7">Cell membrane</location>
        <topology evidence="1 7">Multi-pass membrane protein</topology>
    </subcellularLocation>
</comment>
<keyword evidence="4 7" id="KW-0812">Transmembrane</keyword>
<evidence type="ECO:0000313" key="10">
    <source>
        <dbReference type="Proteomes" id="UP000831537"/>
    </source>
</evidence>